<dbReference type="SUPFAM" id="SSF48350">
    <property type="entry name" value="GTPase activation domain, GAP"/>
    <property type="match status" value="1"/>
</dbReference>
<evidence type="ECO:0000313" key="9">
    <source>
        <dbReference type="Proteomes" id="UP000694941"/>
    </source>
</evidence>
<dbReference type="InterPro" id="IPR008936">
    <property type="entry name" value="Rho_GTPase_activation_prot"/>
</dbReference>
<reference evidence="10 11" key="1">
    <citation type="submission" date="2025-05" db="UniProtKB">
        <authorList>
            <consortium name="RefSeq"/>
        </authorList>
    </citation>
    <scope>IDENTIFICATION</scope>
    <source>
        <tissue evidence="10 11">Muscle</tissue>
    </source>
</reference>
<comment type="subcellular location">
    <subcellularLocation>
        <location evidence="1">Membrane</location>
        <topology evidence="1">Peripheral membrane protein</topology>
    </subcellularLocation>
</comment>
<keyword evidence="9" id="KW-1185">Reference proteome</keyword>
<feature type="compositionally biased region" description="Basic and acidic residues" evidence="6">
    <location>
        <begin position="1137"/>
        <end position="1154"/>
    </location>
</feature>
<feature type="compositionally biased region" description="Basic and acidic residues" evidence="6">
    <location>
        <begin position="1057"/>
        <end position="1071"/>
    </location>
</feature>
<evidence type="ECO:0000313" key="11">
    <source>
        <dbReference type="RefSeq" id="XP_022244573.1"/>
    </source>
</evidence>
<feature type="compositionally biased region" description="Polar residues" evidence="6">
    <location>
        <begin position="635"/>
        <end position="656"/>
    </location>
</feature>
<dbReference type="Gene3D" id="1.20.1050.80">
    <property type="entry name" value="VPS9 domain"/>
    <property type="match status" value="1"/>
</dbReference>
<feature type="compositionally biased region" description="Polar residues" evidence="6">
    <location>
        <begin position="1072"/>
        <end position="1083"/>
    </location>
</feature>
<dbReference type="InterPro" id="IPR045046">
    <property type="entry name" value="Vps9-like"/>
</dbReference>
<feature type="region of interest" description="Disordered" evidence="6">
    <location>
        <begin position="632"/>
        <end position="670"/>
    </location>
</feature>
<dbReference type="InterPro" id="IPR003123">
    <property type="entry name" value="VPS9"/>
</dbReference>
<keyword evidence="5" id="KW-0472">Membrane</keyword>
<evidence type="ECO:0000256" key="6">
    <source>
        <dbReference type="SAM" id="MobiDB-lite"/>
    </source>
</evidence>
<evidence type="ECO:0000259" key="7">
    <source>
        <dbReference type="PROSITE" id="PS50018"/>
    </source>
</evidence>
<feature type="compositionally biased region" description="Low complexity" evidence="6">
    <location>
        <begin position="987"/>
        <end position="1003"/>
    </location>
</feature>
<feature type="compositionally biased region" description="Polar residues" evidence="6">
    <location>
        <begin position="589"/>
        <end position="599"/>
    </location>
</feature>
<keyword evidence="4" id="KW-0344">Guanine-nucleotide releasing factor</keyword>
<dbReference type="InterPro" id="IPR037191">
    <property type="entry name" value="VPS9_dom_sf"/>
</dbReference>
<evidence type="ECO:0000259" key="8">
    <source>
        <dbReference type="PROSITE" id="PS51205"/>
    </source>
</evidence>
<organism evidence="9 10">
    <name type="scientific">Limulus polyphemus</name>
    <name type="common">Atlantic horseshoe crab</name>
    <dbReference type="NCBI Taxonomy" id="6850"/>
    <lineage>
        <taxon>Eukaryota</taxon>
        <taxon>Metazoa</taxon>
        <taxon>Ecdysozoa</taxon>
        <taxon>Arthropoda</taxon>
        <taxon>Chelicerata</taxon>
        <taxon>Merostomata</taxon>
        <taxon>Xiphosura</taxon>
        <taxon>Limulidae</taxon>
        <taxon>Limulus</taxon>
    </lineage>
</organism>
<gene>
    <name evidence="10 11" type="primary">LOC106461793</name>
</gene>
<dbReference type="Proteomes" id="UP000694941">
    <property type="component" value="Unplaced"/>
</dbReference>
<dbReference type="RefSeq" id="XP_022244572.1">
    <property type="nucleotide sequence ID" value="XM_022388864.1"/>
</dbReference>
<dbReference type="Gene3D" id="1.10.246.120">
    <property type="match status" value="1"/>
</dbReference>
<dbReference type="Pfam" id="PF18151">
    <property type="entry name" value="DUF5601"/>
    <property type="match status" value="1"/>
</dbReference>
<dbReference type="InterPro" id="IPR001936">
    <property type="entry name" value="RasGAP_dom"/>
</dbReference>
<dbReference type="SUPFAM" id="SSF109993">
    <property type="entry name" value="VPS9 domain"/>
    <property type="match status" value="1"/>
</dbReference>
<dbReference type="RefSeq" id="XP_022244573.1">
    <property type="nucleotide sequence ID" value="XM_022388865.1"/>
</dbReference>
<evidence type="ECO:0000256" key="3">
    <source>
        <dbReference type="ARBA" id="ARBA00022583"/>
    </source>
</evidence>
<dbReference type="SMART" id="SM00167">
    <property type="entry name" value="VPS9"/>
    <property type="match status" value="1"/>
</dbReference>
<feature type="domain" description="Ras-GAP" evidence="7">
    <location>
        <begin position="159"/>
        <end position="362"/>
    </location>
</feature>
<accession>A0ABM1SLR6</accession>
<dbReference type="PANTHER" id="PTHR23101:SF25">
    <property type="entry name" value="GTPASE-ACTIVATING PROTEIN AND VPS9 DOMAIN-CONTAINING PROTEIN 1"/>
    <property type="match status" value="1"/>
</dbReference>
<dbReference type="Pfam" id="PF02204">
    <property type="entry name" value="VPS9"/>
    <property type="match status" value="1"/>
</dbReference>
<dbReference type="PANTHER" id="PTHR23101">
    <property type="entry name" value="RAB GDP/GTP EXCHANGE FACTOR"/>
    <property type="match status" value="1"/>
</dbReference>
<feature type="region of interest" description="Disordered" evidence="6">
    <location>
        <begin position="1016"/>
        <end position="1037"/>
    </location>
</feature>
<dbReference type="CDD" id="cd05129">
    <property type="entry name" value="RasGAP_RAP6"/>
    <property type="match status" value="1"/>
</dbReference>
<evidence type="ECO:0000256" key="2">
    <source>
        <dbReference type="ARBA" id="ARBA00008489"/>
    </source>
</evidence>
<feature type="region of interest" description="Disordered" evidence="6">
    <location>
        <begin position="974"/>
        <end position="1003"/>
    </location>
</feature>
<feature type="compositionally biased region" description="Basic and acidic residues" evidence="6">
    <location>
        <begin position="1216"/>
        <end position="1228"/>
    </location>
</feature>
<dbReference type="PROSITE" id="PS50018">
    <property type="entry name" value="RAS_GTPASE_ACTIV_2"/>
    <property type="match status" value="1"/>
</dbReference>
<comment type="similarity">
    <text evidence="2">Belongs to the GAPVD1 family.</text>
</comment>
<sequence length="1680" mass="188809">MGMRPKKVTMGARMELLDLARHLRQEHLFVTAERQQLQNLNEKVLNAVEHLYHVAWIARRQRVNLDNLILSRPDAHPAACCQQASALENVNFTDSYRVLGAHDNAYAEFLQHFREDPKLIATCLMTGEKQGADTIQSMVGIVMSAIYGSCILPEDEIFVLKLLRELMVLQLATSENPRRLLRRGSCAFSQVYKTFNEGLFSAKLFLTAALHTPIMHLLMEDDLFLDIDPGKAVVRFPPHERLRHFGKEGTPEYKANLLKYRQWTINKLVNLTNRFIEGIHNNMYCFPQSLSWLVRQMYTLIMNGKRVEVREVGAMCADLVFVFFICPAIVNPEPYGITDAPISFIARFNLMQVAQILQVLAMSKWEEIDPKLMDLYGKFEKDCMSTLLDLILEGSSEDSPSDLVSQLHDLTRSAVLITEQELAGLIAFLRCIESEAEEEFLKKTLGTLLSNLPQAMPSSNSSVSQSKLQSGSTSTPPTSKRNLLGKVAVHKKNAKVGPISTTSQDVVVDDSTSSVVDNDFNTLELPQPDDVLVISFSTLEWDCPGMLSEEKVLRLEQQKKQNRVRMNLDSLTGEEAYSVASGPEKRTRFSLSQDQESIGTSDNLEAISEAASNHSVSSSLDLENENENDNLSDMVSANVSGRDTPNVSGRDTPSSQVEEEPRQQPLNLPITTRKQNQEDIEDKFCKFEIMPMIEGDETKSMVSDTWSTDVLASDSETVEQSDVSSQVTLESQPLGILDTSETASQSDAWSMDVLASDTERLLELDTDDTASVARSDDTARSEIENESSSGVDVPRSDPRDVDDSETYTVSRSLLVVGETAKSMNKYLLRSPDRVLKDPSRSTSSPLFPPRVHVTVLSGDQPHTSVGFQPVVEDAAEPNCLRHPSSNTLHVRSQTHSSKMFDPLSVDVTTQQNDLIVNNGIYDDLTPTGNFSTNYFTSKEGDITSDGILQDNMASMQSLGRLSFAVKKLPDEGDYNQGSSLLDSLQETSNTSRSQSSGTQRQRSSIVELLSQDLTKTLNIPSDKSHTSEESLVGSPSRNSLIEFEREVLGMNVEEKNNEVSAHELPRSENSSHHNPSSVEQSQKGMRRRTKDAQRIIDEVSCRLSSASSSSSGSSTGSTDITVKGAVTANGPIPLAESKTEGDHSTLKIHTDQKRTSSSSTTAYTGAIPKSISFDKTAERRYREGINGEDRDKHRKSFFKLSSFKFTFKPKNRKHRPGEQHETTRHSTDRGGNGDIVLTESKERITYRQLQRAYSEEVRPSYQETSDEILAKYRKNPISPHLEVGQSQQAVQEREGMPADEEPTVFDSSNLEASFIFNDAKRKLRIVLGSADIQTLPWLSTWPGRNFPLVDMSESSRSQENELVPFLKVLLAEAINLHQRPLVAHLHEALRCVHMFDNNGCQKLFRSLKEDYRRRAPYIAYLVRCRQGLLSTLAHLDALTSRIVRDKHVCTKYLIAMCVRTFLEKNDRNIQLFVRKFQALTVSDEKAQLVEKFLQYLYSSMETDPMWQTASNIQNDHARKVVERTIMSQIYVHALYPNGDGDVLRDQVLHQHMLKLSHVITPNHKDLKVSKVYHHECPWPSAQAELITINAYKTPRDKIQCVLRCCNTIMNLLSMAGDRSVPAADDFMPVLVYVMIKANPTSLLSTVQYVNTFYEKQLEGEEAYWWTQFCSAVEFIKTMDY</sequence>
<feature type="compositionally biased region" description="Polar residues" evidence="6">
    <location>
        <begin position="975"/>
        <end position="986"/>
    </location>
</feature>
<feature type="domain" description="VPS9" evidence="8">
    <location>
        <begin position="1542"/>
        <end position="1680"/>
    </location>
</feature>
<evidence type="ECO:0000256" key="5">
    <source>
        <dbReference type="ARBA" id="ARBA00023136"/>
    </source>
</evidence>
<dbReference type="Gene3D" id="1.10.506.10">
    <property type="entry name" value="GTPase Activation - p120gap, domain 1"/>
    <property type="match status" value="1"/>
</dbReference>
<evidence type="ECO:0000313" key="10">
    <source>
        <dbReference type="RefSeq" id="XP_022244572.1"/>
    </source>
</evidence>
<dbReference type="Pfam" id="PF00616">
    <property type="entry name" value="RasGAP"/>
    <property type="match status" value="1"/>
</dbReference>
<proteinExistence type="inferred from homology"/>
<feature type="compositionally biased region" description="Low complexity" evidence="6">
    <location>
        <begin position="456"/>
        <end position="474"/>
    </location>
</feature>
<feature type="region of interest" description="Disordered" evidence="6">
    <location>
        <begin position="1209"/>
        <end position="1234"/>
    </location>
</feature>
<feature type="region of interest" description="Disordered" evidence="6">
    <location>
        <begin position="456"/>
        <end position="483"/>
    </location>
</feature>
<feature type="region of interest" description="Disordered" evidence="6">
    <location>
        <begin position="1057"/>
        <end position="1162"/>
    </location>
</feature>
<dbReference type="GeneID" id="106461793"/>
<feature type="compositionally biased region" description="Basic and acidic residues" evidence="6">
    <location>
        <begin position="1090"/>
        <end position="1100"/>
    </location>
</feature>
<feature type="region of interest" description="Disordered" evidence="6">
    <location>
        <begin position="765"/>
        <end position="806"/>
    </location>
</feature>
<name>A0ABM1SLR6_LIMPO</name>
<dbReference type="InterPro" id="IPR041545">
    <property type="entry name" value="DUF5601"/>
</dbReference>
<evidence type="ECO:0000256" key="4">
    <source>
        <dbReference type="ARBA" id="ARBA00022658"/>
    </source>
</evidence>
<feature type="compositionally biased region" description="Low complexity" evidence="6">
    <location>
        <begin position="1104"/>
        <end position="1118"/>
    </location>
</feature>
<feature type="region of interest" description="Disordered" evidence="6">
    <location>
        <begin position="575"/>
        <end position="599"/>
    </location>
</feature>
<evidence type="ECO:0000256" key="1">
    <source>
        <dbReference type="ARBA" id="ARBA00004170"/>
    </source>
</evidence>
<dbReference type="PROSITE" id="PS51205">
    <property type="entry name" value="VPS9"/>
    <property type="match status" value="1"/>
</dbReference>
<protein>
    <submittedName>
        <fullName evidence="10 11">GTPase-activating protein and VPS9 domain-containing protein 1-like isoform X1</fullName>
    </submittedName>
</protein>
<feature type="region of interest" description="Disordered" evidence="6">
    <location>
        <begin position="1281"/>
        <end position="1303"/>
    </location>
</feature>
<feature type="compositionally biased region" description="Basic and acidic residues" evidence="6">
    <location>
        <begin position="774"/>
        <end position="783"/>
    </location>
</feature>
<keyword evidence="3" id="KW-0254">Endocytosis</keyword>